<gene>
    <name evidence="2" type="ORF">SAMN05216231_1972</name>
</gene>
<proteinExistence type="predicted"/>
<feature type="domain" description="N-acetyltransferase" evidence="1">
    <location>
        <begin position="144"/>
        <end position="276"/>
    </location>
</feature>
<dbReference type="InterPro" id="IPR016181">
    <property type="entry name" value="Acyl_CoA_acyltransferase"/>
</dbReference>
<evidence type="ECO:0000259" key="1">
    <source>
        <dbReference type="PROSITE" id="PS51186"/>
    </source>
</evidence>
<dbReference type="SUPFAM" id="SSF55729">
    <property type="entry name" value="Acyl-CoA N-acyltransferases (Nat)"/>
    <property type="match status" value="1"/>
</dbReference>
<dbReference type="EMBL" id="FNKD01000002">
    <property type="protein sequence ID" value="SDQ56819.1"/>
    <property type="molecule type" value="Genomic_DNA"/>
</dbReference>
<dbReference type="InterPro" id="IPR000182">
    <property type="entry name" value="GNAT_dom"/>
</dbReference>
<keyword evidence="2" id="KW-0808">Transferase</keyword>
<organism evidence="2 3">
    <name type="scientific">Virgibacillus salinus</name>
    <dbReference type="NCBI Taxonomy" id="553311"/>
    <lineage>
        <taxon>Bacteria</taxon>
        <taxon>Bacillati</taxon>
        <taxon>Bacillota</taxon>
        <taxon>Bacilli</taxon>
        <taxon>Bacillales</taxon>
        <taxon>Bacillaceae</taxon>
        <taxon>Virgibacillus</taxon>
    </lineage>
</organism>
<dbReference type="PANTHER" id="PTHR31143:SF2">
    <property type="entry name" value="FR47-LIKE DOMAIN-CONTAINING PROTEIN-RELATED"/>
    <property type="match status" value="1"/>
</dbReference>
<dbReference type="AlphaFoldDB" id="A0A1H1BY32"/>
<keyword evidence="3" id="KW-1185">Reference proteome</keyword>
<dbReference type="Proteomes" id="UP000199444">
    <property type="component" value="Unassembled WGS sequence"/>
</dbReference>
<reference evidence="2 3" key="1">
    <citation type="submission" date="2016-10" db="EMBL/GenBank/DDBJ databases">
        <authorList>
            <person name="de Groot N.N."/>
        </authorList>
    </citation>
    <scope>NUCLEOTIDE SEQUENCE [LARGE SCALE GENOMIC DNA]</scope>
    <source>
        <strain evidence="2 3">CGMCC 1.10449</strain>
    </source>
</reference>
<dbReference type="PANTHER" id="PTHR31143">
    <property type="match status" value="1"/>
</dbReference>
<dbReference type="InterPro" id="IPR027365">
    <property type="entry name" value="GNAT_acetyltra_YdfB-like"/>
</dbReference>
<accession>A0A1H1BY32</accession>
<dbReference type="GO" id="GO:0016747">
    <property type="term" value="F:acyltransferase activity, transferring groups other than amino-acyl groups"/>
    <property type="evidence" value="ECO:0007669"/>
    <property type="project" value="InterPro"/>
</dbReference>
<evidence type="ECO:0000313" key="2">
    <source>
        <dbReference type="EMBL" id="SDQ56819.1"/>
    </source>
</evidence>
<name>A0A1H1BY32_9BACI</name>
<dbReference type="Pfam" id="PF12746">
    <property type="entry name" value="GNAT_acetyltran"/>
    <property type="match status" value="1"/>
</dbReference>
<evidence type="ECO:0000313" key="3">
    <source>
        <dbReference type="Proteomes" id="UP000199444"/>
    </source>
</evidence>
<dbReference type="PROSITE" id="PS51186">
    <property type="entry name" value="GNAT"/>
    <property type="match status" value="1"/>
</dbReference>
<dbReference type="RefSeq" id="WP_092492800.1">
    <property type="nucleotide sequence ID" value="NZ_FNKD01000002.1"/>
</dbReference>
<protein>
    <submittedName>
        <fullName evidence="2">GNAT acetyltransferase</fullName>
    </submittedName>
</protein>
<dbReference type="Gene3D" id="3.40.630.30">
    <property type="match status" value="1"/>
</dbReference>
<sequence length="276" mass="32098">MISELKKSEFYKCKELLYEQGHIEPKAIIEGKNSGRIFVDDIISPTSGFIWLGSNNGFIFIGNEENEGFNFELKNFINTVIKLDVRKVGLTSFEAIGNHSKWNKTIKKVFGENLISYNQRVYELQKDDYRKQNVPIIEQGYEVIKITKTILENRDYLVYENIEFLHSKVLEFWTSFERFLNYGIGYCVVYENEIVSVCFSGVVAGNVHGIDIETLKHHQGKKLAQKVAHTFVKDCIENNNTPYWDCMEVNKPSVSVVENIGFKNKFNYIWYSISFE</sequence>
<dbReference type="STRING" id="553311.SAMN05216231_1972"/>